<protein>
    <submittedName>
        <fullName evidence="2">HEXXH motif domain-containing protein</fullName>
    </submittedName>
</protein>
<sequence>MTMQSIADLKILAEELAHGTGTVDTVGVLWQGQIRKRLILLHSVLDEALAHPDDFERAGLASAWEFLSTAQQAHPEIVNRLLLYPATGAWAAHCVRQLRAESPVEGPLWPDLAYLGWLAVAVAYKIQESVLPMPVIVRRGQIMLPSLGLLRWPEPNVTCAGVARLHDGALKITAGGRTASIPLNSQADAFPQGAWRPLPVLRSDHGMPFEVVLDAFDPFRDGQPATDAVTLTNDDIRHWQTCFDKGWGLLLRDHSAYAGPIRAGVQCLVPISASPIPAGASYTSKESFGAIFMTAPYGPRALALSLIHEFQHTKLNALTDFVELTTSSPRCHLYAPWRDDPRPASGLLQGVYAHLAITDFWRVARHSTSDGSPLAAVEFALWREQVAHGMAELRSNAVLTADGEKFVAVLERALAPWLEEPVPAQAQRTARDRAASHRVAWCVRNLTCQSGDLQRLLKLWSQQQPPGSPLPPSSLKHVSSPSDFSSRVPHPGYIDASPNSCAGSVGTAGGDDVLSRAQHAYGQGDFLYAATLYATALTTTPDESRVWKGMRWSSSASTPIRGYRSSSNEPNSLQGCTS</sequence>
<feature type="region of interest" description="Disordered" evidence="1">
    <location>
        <begin position="551"/>
        <end position="578"/>
    </location>
</feature>
<proteinExistence type="predicted"/>
<dbReference type="NCBIfam" id="TIGR04267">
    <property type="entry name" value="mod_HExxH"/>
    <property type="match status" value="1"/>
</dbReference>
<evidence type="ECO:0000313" key="3">
    <source>
        <dbReference type="Proteomes" id="UP001550739"/>
    </source>
</evidence>
<organism evidence="2 3">
    <name type="scientific">Streptomyces sp. 900129855</name>
    <dbReference type="NCBI Taxonomy" id="3155129"/>
    <lineage>
        <taxon>Bacteria</taxon>
        <taxon>Bacillati</taxon>
        <taxon>Actinomycetota</taxon>
        <taxon>Actinomycetes</taxon>
        <taxon>Kitasatosporales</taxon>
        <taxon>Streptomycetaceae</taxon>
        <taxon>Streptomyces</taxon>
    </lineage>
</organism>
<feature type="region of interest" description="Disordered" evidence="1">
    <location>
        <begin position="462"/>
        <end position="489"/>
    </location>
</feature>
<dbReference type="Proteomes" id="UP001550739">
    <property type="component" value="Unassembled WGS sequence"/>
</dbReference>
<feature type="compositionally biased region" description="Polar residues" evidence="1">
    <location>
        <begin position="552"/>
        <end position="578"/>
    </location>
</feature>
<reference evidence="2 3" key="1">
    <citation type="submission" date="2024-06" db="EMBL/GenBank/DDBJ databases">
        <title>The Natural Products Discovery Center: Release of the First 8490 Sequenced Strains for Exploring Actinobacteria Biosynthetic Diversity.</title>
        <authorList>
            <person name="Kalkreuter E."/>
            <person name="Kautsar S.A."/>
            <person name="Yang D."/>
            <person name="Bader C.D."/>
            <person name="Teijaro C.N."/>
            <person name="Fluegel L."/>
            <person name="Davis C.M."/>
            <person name="Simpson J.R."/>
            <person name="Lauterbach L."/>
            <person name="Steele A.D."/>
            <person name="Gui C."/>
            <person name="Meng S."/>
            <person name="Li G."/>
            <person name="Viehrig K."/>
            <person name="Ye F."/>
            <person name="Su P."/>
            <person name="Kiefer A.F."/>
            <person name="Nichols A."/>
            <person name="Cepeda A.J."/>
            <person name="Yan W."/>
            <person name="Fan B."/>
            <person name="Jiang Y."/>
            <person name="Adhikari A."/>
            <person name="Zheng C.-J."/>
            <person name="Schuster L."/>
            <person name="Cowan T.M."/>
            <person name="Smanski M.J."/>
            <person name="Chevrette M.G."/>
            <person name="De Carvalho L.P.S."/>
            <person name="Shen B."/>
        </authorList>
    </citation>
    <scope>NUCLEOTIDE SEQUENCE [LARGE SCALE GENOMIC DNA]</scope>
    <source>
        <strain evidence="2 3">NPDC033843</strain>
    </source>
</reference>
<name>A0ABV2ZFV8_9ACTN</name>
<keyword evidence="3" id="KW-1185">Reference proteome</keyword>
<accession>A0ABV2ZFV8</accession>
<gene>
    <name evidence="2" type="ORF">AB0E89_12785</name>
</gene>
<dbReference type="InterPro" id="IPR026337">
    <property type="entry name" value="AKG_HExxH"/>
</dbReference>
<dbReference type="EMBL" id="JBEZVE010000006">
    <property type="protein sequence ID" value="MEU3781441.1"/>
    <property type="molecule type" value="Genomic_DNA"/>
</dbReference>
<evidence type="ECO:0000313" key="2">
    <source>
        <dbReference type="EMBL" id="MEU3781441.1"/>
    </source>
</evidence>
<evidence type="ECO:0000256" key="1">
    <source>
        <dbReference type="SAM" id="MobiDB-lite"/>
    </source>
</evidence>
<dbReference type="RefSeq" id="WP_361702183.1">
    <property type="nucleotide sequence ID" value="NZ_JBEZVE010000006.1"/>
</dbReference>
<feature type="compositionally biased region" description="Polar residues" evidence="1">
    <location>
        <begin position="476"/>
        <end position="485"/>
    </location>
</feature>
<comment type="caution">
    <text evidence="2">The sequence shown here is derived from an EMBL/GenBank/DDBJ whole genome shotgun (WGS) entry which is preliminary data.</text>
</comment>